<accession>A0ABZ0Q4X2</accession>
<sequence length="195" mass="22139">MYMISASAFKMVNSFSTDKVKAVTESFTSMRILVGGREYPTFPKKANSEMVKIGRSFLGLPAAATVEFTQDEMKIHNEKDQVVKNEKIRDFQNVQFGVIRKMGFAARVPFLTSAMAIAIKMQDRSYYILNSDFTPFKELVALYKAQSVNVEDPFNIASLPSNEKRDEYFNKNYEELCKGTNYPVSYGSNYGVKGF</sequence>
<dbReference type="Proteomes" id="UP001302696">
    <property type="component" value="Chromosome"/>
</dbReference>
<evidence type="ECO:0000313" key="2">
    <source>
        <dbReference type="Proteomes" id="UP001302696"/>
    </source>
</evidence>
<protein>
    <submittedName>
        <fullName evidence="1">Uncharacterized protein</fullName>
    </submittedName>
</protein>
<keyword evidence="2" id="KW-1185">Reference proteome</keyword>
<proteinExistence type="predicted"/>
<gene>
    <name evidence="1" type="ORF">N6G96_01930</name>
</gene>
<reference evidence="2" key="1">
    <citation type="submission" date="2024-06" db="EMBL/GenBank/DDBJ databases">
        <authorList>
            <person name="Chang H.C."/>
            <person name="Mun S.Y."/>
        </authorList>
    </citation>
    <scope>NUCLEOTIDE SEQUENCE [LARGE SCALE GENOMIC DNA]</scope>
    <source>
        <strain evidence="2">KT1</strain>
    </source>
</reference>
<name>A0ABZ0Q4X2_9LACO</name>
<dbReference type="EMBL" id="CP104778">
    <property type="protein sequence ID" value="WPC21999.1"/>
    <property type="molecule type" value="Genomic_DNA"/>
</dbReference>
<evidence type="ECO:0000313" key="1">
    <source>
        <dbReference type="EMBL" id="WPC21999.1"/>
    </source>
</evidence>
<dbReference type="RefSeq" id="WP_063696601.1">
    <property type="nucleotide sequence ID" value="NZ_BBIM01000008.1"/>
</dbReference>
<organism evidence="1 2">
    <name type="scientific">Pediococcus inopinatus</name>
    <dbReference type="NCBI Taxonomy" id="114090"/>
    <lineage>
        <taxon>Bacteria</taxon>
        <taxon>Bacillati</taxon>
        <taxon>Bacillota</taxon>
        <taxon>Bacilli</taxon>
        <taxon>Lactobacillales</taxon>
        <taxon>Lactobacillaceae</taxon>
        <taxon>Pediococcus</taxon>
    </lineage>
</organism>